<proteinExistence type="predicted"/>
<dbReference type="AlphaFoldDB" id="A0AAW0CA90"/>
<feature type="region of interest" description="Disordered" evidence="1">
    <location>
        <begin position="1"/>
        <end position="27"/>
    </location>
</feature>
<accession>A0AAW0CA90</accession>
<evidence type="ECO:0000313" key="3">
    <source>
        <dbReference type="Proteomes" id="UP001383192"/>
    </source>
</evidence>
<evidence type="ECO:0000313" key="2">
    <source>
        <dbReference type="EMBL" id="KAK7036597.1"/>
    </source>
</evidence>
<reference evidence="2 3" key="1">
    <citation type="submission" date="2024-01" db="EMBL/GenBank/DDBJ databases">
        <title>A draft genome for a cacao thread blight-causing isolate of Paramarasmius palmivorus.</title>
        <authorList>
            <person name="Baruah I.K."/>
            <person name="Bukari Y."/>
            <person name="Amoako-Attah I."/>
            <person name="Meinhardt L.W."/>
            <person name="Bailey B.A."/>
            <person name="Cohen S.P."/>
        </authorList>
    </citation>
    <scope>NUCLEOTIDE SEQUENCE [LARGE SCALE GENOMIC DNA]</scope>
    <source>
        <strain evidence="2 3">GH-12</strain>
    </source>
</reference>
<name>A0AAW0CA90_9AGAR</name>
<dbReference type="Proteomes" id="UP001383192">
    <property type="component" value="Unassembled WGS sequence"/>
</dbReference>
<dbReference type="EMBL" id="JAYKXP010000050">
    <property type="protein sequence ID" value="KAK7036597.1"/>
    <property type="molecule type" value="Genomic_DNA"/>
</dbReference>
<feature type="compositionally biased region" description="Low complexity" evidence="1">
    <location>
        <begin position="15"/>
        <end position="27"/>
    </location>
</feature>
<sequence length="820" mass="90168">MGSTDLFAPRHSMASPKRSSSPISLSSSPLIVPSELTGGSLKNLTCPLMTEMPWFTSLIWRYGERRDILPADLMAMSGALLWELQVVQLNDTYREIVFNRATLMPNQKSAEPLPALLFALRLLDVAALVNGSLDASGQQRSLPDTLSPPCTVAKTILEGQTGKLRGVRSLGDRQGWPHILLNMHSAVGSCPSSAQSTLRPAELQASTARQLVVTAVRQLDALRQRETSLLVFKAVQNLESASFFINYMLRMLRFPPSVEDFGGSVAEAWYHYGSDRPPVLLHVESLLWSKLFAMARGVLTAIDALKLFLKEAVPLIPQAFEEVAFFDPDSGKPANMPVSLSYVSNKIPREFIEKALLSGSHGSSASGLHKELTDDESDPTALDINSLLVSELWDVDNEDWCTPILTTHDPVGRVVDRKLGCGLHRATGYSKRLRTDRIGRRAILSREGEIDGGSPEDKTLSLQRKEVSTVSARMTRKRAFFSSLDASPTGDAWVPLTQPVHRPIDDSIYGKLRLSKDTWRTRVKGDLYLLATPLGKASVYWPSSYSSVHLDSLDRLLKCSNAFQRRNGDGERFIRLTSAPDKHEDLGVRVSAATSPSPVFHVFECDEETYLELERYGRIGGMLASQLILVHEPAVTAKLCRSCAEFPLSKVGSLGASRLAIDVSSMGLDETNERAVVSAISATLNEFLQQIQLGDKGKIMYFPRIPDIATSRSSSWLSVDTCALRYMSEIVHWQRTMFPLTGLNWFLVASADVSHFEDMCSGGFNTILAVESGALLVFIAVDSNDPCISSRLGSFLDTSRCLESALPDTVGLLLKAGDRM</sequence>
<comment type="caution">
    <text evidence="2">The sequence shown here is derived from an EMBL/GenBank/DDBJ whole genome shotgun (WGS) entry which is preliminary data.</text>
</comment>
<gene>
    <name evidence="2" type="ORF">VNI00_011530</name>
</gene>
<evidence type="ECO:0000256" key="1">
    <source>
        <dbReference type="SAM" id="MobiDB-lite"/>
    </source>
</evidence>
<organism evidence="2 3">
    <name type="scientific">Paramarasmius palmivorus</name>
    <dbReference type="NCBI Taxonomy" id="297713"/>
    <lineage>
        <taxon>Eukaryota</taxon>
        <taxon>Fungi</taxon>
        <taxon>Dikarya</taxon>
        <taxon>Basidiomycota</taxon>
        <taxon>Agaricomycotina</taxon>
        <taxon>Agaricomycetes</taxon>
        <taxon>Agaricomycetidae</taxon>
        <taxon>Agaricales</taxon>
        <taxon>Marasmiineae</taxon>
        <taxon>Marasmiaceae</taxon>
        <taxon>Paramarasmius</taxon>
    </lineage>
</organism>
<protein>
    <submittedName>
        <fullName evidence="2">Uncharacterized protein</fullName>
    </submittedName>
</protein>
<keyword evidence="3" id="KW-1185">Reference proteome</keyword>